<evidence type="ECO:0000256" key="1">
    <source>
        <dbReference type="ARBA" id="ARBA00001971"/>
    </source>
</evidence>
<name>A0A165CMK4_9BASI</name>
<dbReference type="SUPFAM" id="SSF48264">
    <property type="entry name" value="Cytochrome P450"/>
    <property type="match status" value="1"/>
</dbReference>
<keyword evidence="8 10" id="KW-0503">Monooxygenase</keyword>
<evidence type="ECO:0000256" key="2">
    <source>
        <dbReference type="ARBA" id="ARBA00005179"/>
    </source>
</evidence>
<dbReference type="InterPro" id="IPR001128">
    <property type="entry name" value="Cyt_P450"/>
</dbReference>
<dbReference type="CDD" id="cd11065">
    <property type="entry name" value="CYP64-like"/>
    <property type="match status" value="1"/>
</dbReference>
<evidence type="ECO:0000256" key="5">
    <source>
        <dbReference type="ARBA" id="ARBA00022723"/>
    </source>
</evidence>
<dbReference type="GO" id="GO:0004497">
    <property type="term" value="F:monooxygenase activity"/>
    <property type="evidence" value="ECO:0007669"/>
    <property type="project" value="UniProtKB-KW"/>
</dbReference>
<keyword evidence="11" id="KW-0812">Transmembrane</keyword>
<sequence length="512" mass="57162">MDTWPTSFASIIVLSLGLLLIRTLLRTRQSTHFPPGPPRLPVIGNLHQIPRTHPHLVFTEWNKKYGDVVGLLVFGQPAVVLGSHRAVREILEKRAATSSIRPRLVMVEDICQIGKFASLNSDMDLHKHYRRMFAQALGSRAAQGYWPIQIREMRRAVLEILGTKNDEDWLVSVRRAVASITSQIVYAYEAKTDNDAFIAKVTRILRSVEKTARPGEYVVEGLTFLKYLPLWFPGAAFKREGLQIKQDCRELIDEPYDVVRQKLASGEAAPCFVSNLLQKDDGQIIADPEEEERVKWAAGVLFGGGTDTTVAAIQMFLVAILLFPTVLEKAQAEMDSTIGKDRLPTLDDRETLPYCAALVQEVLRWNPVVPLCIPHVLTQDEPYDGHVLPRGSIVIANSWALARDPTVYQNPEEFRPERFLSGDGKTLTSGEDGREVFGFGRRVCPGNYLAEASIFAFVSTFVWAANMGGSAEWDGGEPKFEGGIVNRPLKIPADIYPRSAHSLDMLRGPMLE</sequence>
<protein>
    <submittedName>
        <fullName evidence="12">Cytochrome P450</fullName>
    </submittedName>
</protein>
<dbReference type="Pfam" id="PF00067">
    <property type="entry name" value="p450"/>
    <property type="match status" value="1"/>
</dbReference>
<comment type="cofactor">
    <cofactor evidence="1 9">
        <name>heme</name>
        <dbReference type="ChEBI" id="CHEBI:30413"/>
    </cofactor>
</comment>
<dbReference type="GO" id="GO:0016705">
    <property type="term" value="F:oxidoreductase activity, acting on paired donors, with incorporation or reduction of molecular oxygen"/>
    <property type="evidence" value="ECO:0007669"/>
    <property type="project" value="InterPro"/>
</dbReference>
<evidence type="ECO:0000256" key="8">
    <source>
        <dbReference type="ARBA" id="ARBA00023033"/>
    </source>
</evidence>
<dbReference type="PANTHER" id="PTHR46300:SF7">
    <property type="entry name" value="P450, PUTATIVE (EUROFUNG)-RELATED"/>
    <property type="match status" value="1"/>
</dbReference>
<comment type="pathway">
    <text evidence="2">Secondary metabolite biosynthesis.</text>
</comment>
<dbReference type="EMBL" id="KV424128">
    <property type="protein sequence ID" value="KZT51051.1"/>
    <property type="molecule type" value="Genomic_DNA"/>
</dbReference>
<evidence type="ECO:0000256" key="3">
    <source>
        <dbReference type="ARBA" id="ARBA00010617"/>
    </source>
</evidence>
<keyword evidence="13" id="KW-1185">Reference proteome</keyword>
<evidence type="ECO:0000256" key="11">
    <source>
        <dbReference type="SAM" id="Phobius"/>
    </source>
</evidence>
<dbReference type="AlphaFoldDB" id="A0A165CMK4"/>
<feature type="transmembrane region" description="Helical" evidence="11">
    <location>
        <begin position="6"/>
        <end position="25"/>
    </location>
</feature>
<evidence type="ECO:0000256" key="9">
    <source>
        <dbReference type="PIRSR" id="PIRSR602401-1"/>
    </source>
</evidence>
<reference evidence="12 13" key="1">
    <citation type="journal article" date="2016" name="Mol. Biol. Evol.">
        <title>Comparative Genomics of Early-Diverging Mushroom-Forming Fungi Provides Insights into the Origins of Lignocellulose Decay Capabilities.</title>
        <authorList>
            <person name="Nagy L.G."/>
            <person name="Riley R."/>
            <person name="Tritt A."/>
            <person name="Adam C."/>
            <person name="Daum C."/>
            <person name="Floudas D."/>
            <person name="Sun H."/>
            <person name="Yadav J.S."/>
            <person name="Pangilinan J."/>
            <person name="Larsson K.H."/>
            <person name="Matsuura K."/>
            <person name="Barry K."/>
            <person name="Labutti K."/>
            <person name="Kuo R."/>
            <person name="Ohm R.A."/>
            <person name="Bhattacharya S.S."/>
            <person name="Shirouzu T."/>
            <person name="Yoshinaga Y."/>
            <person name="Martin F.M."/>
            <person name="Grigoriev I.V."/>
            <person name="Hibbett D.S."/>
        </authorList>
    </citation>
    <scope>NUCLEOTIDE SEQUENCE [LARGE SCALE GENOMIC DNA]</scope>
    <source>
        <strain evidence="12 13">HHB12733</strain>
    </source>
</reference>
<dbReference type="PANTHER" id="PTHR46300">
    <property type="entry name" value="P450, PUTATIVE (EUROFUNG)-RELATED-RELATED"/>
    <property type="match status" value="1"/>
</dbReference>
<dbReference type="PROSITE" id="PS00086">
    <property type="entry name" value="CYTOCHROME_P450"/>
    <property type="match status" value="1"/>
</dbReference>
<dbReference type="GO" id="GO:0005506">
    <property type="term" value="F:iron ion binding"/>
    <property type="evidence" value="ECO:0007669"/>
    <property type="project" value="InterPro"/>
</dbReference>
<dbReference type="PRINTS" id="PR00385">
    <property type="entry name" value="P450"/>
</dbReference>
<comment type="similarity">
    <text evidence="3 10">Belongs to the cytochrome P450 family.</text>
</comment>
<keyword evidence="7 9" id="KW-0408">Iron</keyword>
<accession>A0A165CMK4</accession>
<evidence type="ECO:0000256" key="7">
    <source>
        <dbReference type="ARBA" id="ARBA00023004"/>
    </source>
</evidence>
<dbReference type="Gene3D" id="1.10.630.10">
    <property type="entry name" value="Cytochrome P450"/>
    <property type="match status" value="1"/>
</dbReference>
<keyword evidence="11" id="KW-0472">Membrane</keyword>
<evidence type="ECO:0000256" key="4">
    <source>
        <dbReference type="ARBA" id="ARBA00022617"/>
    </source>
</evidence>
<evidence type="ECO:0000313" key="13">
    <source>
        <dbReference type="Proteomes" id="UP000076842"/>
    </source>
</evidence>
<keyword evidence="6 10" id="KW-0560">Oxidoreductase</keyword>
<evidence type="ECO:0000256" key="6">
    <source>
        <dbReference type="ARBA" id="ARBA00023002"/>
    </source>
</evidence>
<gene>
    <name evidence="12" type="ORF">CALCODRAFT_521603</name>
</gene>
<dbReference type="InParanoid" id="A0A165CMK4"/>
<dbReference type="GO" id="GO:0020037">
    <property type="term" value="F:heme binding"/>
    <property type="evidence" value="ECO:0007669"/>
    <property type="project" value="InterPro"/>
</dbReference>
<dbReference type="STRING" id="1353952.A0A165CMK4"/>
<dbReference type="InterPro" id="IPR050364">
    <property type="entry name" value="Cytochrome_P450_fung"/>
</dbReference>
<keyword evidence="4 9" id="KW-0349">Heme</keyword>
<evidence type="ECO:0000313" key="12">
    <source>
        <dbReference type="EMBL" id="KZT51051.1"/>
    </source>
</evidence>
<keyword evidence="5 9" id="KW-0479">Metal-binding</keyword>
<proteinExistence type="inferred from homology"/>
<dbReference type="OrthoDB" id="2789670at2759"/>
<evidence type="ECO:0000256" key="10">
    <source>
        <dbReference type="RuleBase" id="RU000461"/>
    </source>
</evidence>
<dbReference type="InterPro" id="IPR036396">
    <property type="entry name" value="Cyt_P450_sf"/>
</dbReference>
<dbReference type="InterPro" id="IPR002401">
    <property type="entry name" value="Cyt_P450_E_grp-I"/>
</dbReference>
<feature type="binding site" description="axial binding residue" evidence="9">
    <location>
        <position position="444"/>
    </location>
    <ligand>
        <name>heme</name>
        <dbReference type="ChEBI" id="CHEBI:30413"/>
    </ligand>
    <ligandPart>
        <name>Fe</name>
        <dbReference type="ChEBI" id="CHEBI:18248"/>
    </ligandPart>
</feature>
<dbReference type="PRINTS" id="PR00463">
    <property type="entry name" value="EP450I"/>
</dbReference>
<organism evidence="12 13">
    <name type="scientific">Calocera cornea HHB12733</name>
    <dbReference type="NCBI Taxonomy" id="1353952"/>
    <lineage>
        <taxon>Eukaryota</taxon>
        <taxon>Fungi</taxon>
        <taxon>Dikarya</taxon>
        <taxon>Basidiomycota</taxon>
        <taxon>Agaricomycotina</taxon>
        <taxon>Dacrymycetes</taxon>
        <taxon>Dacrymycetales</taxon>
        <taxon>Dacrymycetaceae</taxon>
        <taxon>Calocera</taxon>
    </lineage>
</organism>
<dbReference type="InterPro" id="IPR017972">
    <property type="entry name" value="Cyt_P450_CS"/>
</dbReference>
<dbReference type="Proteomes" id="UP000076842">
    <property type="component" value="Unassembled WGS sequence"/>
</dbReference>
<keyword evidence="11" id="KW-1133">Transmembrane helix</keyword>